<protein>
    <submittedName>
        <fullName evidence="1">Uncharacterized protein</fullName>
    </submittedName>
</protein>
<reference evidence="1 2" key="1">
    <citation type="submission" date="2023-07" db="EMBL/GenBank/DDBJ databases">
        <title>Bacillus lucianemedeirus sp. nov, a new species isolated from an immunobiological production facility.</title>
        <authorList>
            <person name="Costa L.V."/>
            <person name="Miranda R.V.S.L."/>
            <person name="Brandao M.L.L."/>
            <person name="Reis C.M.F."/>
            <person name="Frazao A.M."/>
            <person name="Cruz F.V."/>
            <person name="Baio P.V.P."/>
            <person name="Veras J.F.C."/>
            <person name="Ramos J.N."/>
            <person name="Vieira V."/>
        </authorList>
    </citation>
    <scope>NUCLEOTIDE SEQUENCE [LARGE SCALE GENOMIC DNA]</scope>
    <source>
        <strain evidence="1 2">B190/17</strain>
    </source>
</reference>
<accession>A0ABW8ID65</accession>
<dbReference type="Proteomes" id="UP001619911">
    <property type="component" value="Unassembled WGS sequence"/>
</dbReference>
<evidence type="ECO:0000313" key="1">
    <source>
        <dbReference type="EMBL" id="MFK2826596.1"/>
    </source>
</evidence>
<proteinExistence type="predicted"/>
<keyword evidence="2" id="KW-1185">Reference proteome</keyword>
<sequence>MKVYRITPKTPYTSLNPWPVPKLKIKETGITEFQIVPHARDELDYLRNQILAKYGSEEFDHIDLNFDLEIIKGFEASLNDVNVRADNRDAIYIRSDHFQLESDDDFIILYGVNHEQTGKAVFSNASFYGAELFNGVAVANTTVEFKDSAAELFPEGYENEKFYYVCKMARKKEWKFSYRTVRATRTERPTELIIIRKLL</sequence>
<name>A0ABW8ID65_9BACI</name>
<evidence type="ECO:0000313" key="2">
    <source>
        <dbReference type="Proteomes" id="UP001619911"/>
    </source>
</evidence>
<comment type="caution">
    <text evidence="1">The sequence shown here is derived from an EMBL/GenBank/DDBJ whole genome shotgun (WGS) entry which is preliminary data.</text>
</comment>
<gene>
    <name evidence="1" type="ORF">QYG89_13150</name>
</gene>
<organism evidence="1 2">
    <name type="scientific">Bacillus lumedeiriae</name>
    <dbReference type="NCBI Taxonomy" id="3058829"/>
    <lineage>
        <taxon>Bacteria</taxon>
        <taxon>Bacillati</taxon>
        <taxon>Bacillota</taxon>
        <taxon>Bacilli</taxon>
        <taxon>Bacillales</taxon>
        <taxon>Bacillaceae</taxon>
        <taxon>Bacillus</taxon>
    </lineage>
</organism>
<dbReference type="RefSeq" id="WP_404318063.1">
    <property type="nucleotide sequence ID" value="NZ_JAUIYO010000012.1"/>
</dbReference>
<dbReference type="EMBL" id="JAUIYO010000012">
    <property type="protein sequence ID" value="MFK2826596.1"/>
    <property type="molecule type" value="Genomic_DNA"/>
</dbReference>